<name>A0AAD7WM18_9TELE</name>
<keyword evidence="3" id="KW-1185">Reference proteome</keyword>
<feature type="region of interest" description="Disordered" evidence="1">
    <location>
        <begin position="100"/>
        <end position="122"/>
    </location>
</feature>
<reference evidence="2" key="1">
    <citation type="journal article" date="2023" name="Science">
        <title>Genome structures resolve the early diversification of teleost fishes.</title>
        <authorList>
            <person name="Parey E."/>
            <person name="Louis A."/>
            <person name="Montfort J."/>
            <person name="Bouchez O."/>
            <person name="Roques C."/>
            <person name="Iampietro C."/>
            <person name="Lluch J."/>
            <person name="Castinel A."/>
            <person name="Donnadieu C."/>
            <person name="Desvignes T."/>
            <person name="Floi Bucao C."/>
            <person name="Jouanno E."/>
            <person name="Wen M."/>
            <person name="Mejri S."/>
            <person name="Dirks R."/>
            <person name="Jansen H."/>
            <person name="Henkel C."/>
            <person name="Chen W.J."/>
            <person name="Zahm M."/>
            <person name="Cabau C."/>
            <person name="Klopp C."/>
            <person name="Thompson A.W."/>
            <person name="Robinson-Rechavi M."/>
            <person name="Braasch I."/>
            <person name="Lecointre G."/>
            <person name="Bobe J."/>
            <person name="Postlethwait J.H."/>
            <person name="Berthelot C."/>
            <person name="Roest Crollius H."/>
            <person name="Guiguen Y."/>
        </authorList>
    </citation>
    <scope>NUCLEOTIDE SEQUENCE</scope>
    <source>
        <strain evidence="2">NC1722</strain>
    </source>
</reference>
<comment type="caution">
    <text evidence="2">The sequence shown here is derived from an EMBL/GenBank/DDBJ whole genome shotgun (WGS) entry which is preliminary data.</text>
</comment>
<gene>
    <name evidence="2" type="ORF">AAFF_G00389810</name>
</gene>
<evidence type="ECO:0000256" key="1">
    <source>
        <dbReference type="SAM" id="MobiDB-lite"/>
    </source>
</evidence>
<dbReference type="EMBL" id="JAINUG010000073">
    <property type="protein sequence ID" value="KAJ8401024.1"/>
    <property type="molecule type" value="Genomic_DNA"/>
</dbReference>
<dbReference type="AlphaFoldDB" id="A0AAD7WM18"/>
<sequence length="146" mass="15615">MRACVRVAATHPWTVSGSPNCHSGSADHHRAPADVREAQGNSPVIVAQGHSDVLVNGLSGALWSCARRSRQPALRPLMRGAGLGGGCVCSKVLIYETARRAAGPRSHPESRNHGASVNRREGIRPYQRSESACAHLYALKVRFALC</sequence>
<protein>
    <submittedName>
        <fullName evidence="2">Uncharacterized protein</fullName>
    </submittedName>
</protein>
<evidence type="ECO:0000313" key="2">
    <source>
        <dbReference type="EMBL" id="KAJ8401024.1"/>
    </source>
</evidence>
<accession>A0AAD7WM18</accession>
<organism evidence="2 3">
    <name type="scientific">Aldrovandia affinis</name>
    <dbReference type="NCBI Taxonomy" id="143900"/>
    <lineage>
        <taxon>Eukaryota</taxon>
        <taxon>Metazoa</taxon>
        <taxon>Chordata</taxon>
        <taxon>Craniata</taxon>
        <taxon>Vertebrata</taxon>
        <taxon>Euteleostomi</taxon>
        <taxon>Actinopterygii</taxon>
        <taxon>Neopterygii</taxon>
        <taxon>Teleostei</taxon>
        <taxon>Notacanthiformes</taxon>
        <taxon>Halosauridae</taxon>
        <taxon>Aldrovandia</taxon>
    </lineage>
</organism>
<evidence type="ECO:0000313" key="3">
    <source>
        <dbReference type="Proteomes" id="UP001221898"/>
    </source>
</evidence>
<dbReference type="Proteomes" id="UP001221898">
    <property type="component" value="Unassembled WGS sequence"/>
</dbReference>
<proteinExistence type="predicted"/>
<feature type="compositionally biased region" description="Basic and acidic residues" evidence="1">
    <location>
        <begin position="106"/>
        <end position="122"/>
    </location>
</feature>